<keyword evidence="10 16" id="KW-0727">SH2 domain</keyword>
<dbReference type="EnsemblMetazoa" id="SMAR003980-RA">
    <property type="protein sequence ID" value="SMAR003980-PA"/>
    <property type="gene ID" value="SMAR003980"/>
</dbReference>
<evidence type="ECO:0000256" key="2">
    <source>
        <dbReference type="ARBA" id="ARBA00004413"/>
    </source>
</evidence>
<dbReference type="SUPFAM" id="SSF55550">
    <property type="entry name" value="SH2 domain"/>
    <property type="match status" value="1"/>
</dbReference>
<dbReference type="GO" id="GO:0046854">
    <property type="term" value="P:phosphatidylinositol phosphate biosynthetic process"/>
    <property type="evidence" value="ECO:0007669"/>
    <property type="project" value="TreeGrafter"/>
</dbReference>
<dbReference type="SUPFAM" id="SSF158235">
    <property type="entry name" value="SOCS box-like"/>
    <property type="match status" value="1"/>
</dbReference>
<keyword evidence="12" id="KW-0539">Nucleus</keyword>
<comment type="function">
    <text evidence="13">Substrate-recognition component of a cullin-5-RING E3 ubiquitin-protein ligase complex (ECS complex, also named CRL5 complex), which mediates the ubiquitination and subsequent proteasomal degradation of target proteins, such as DAB1 and IRS1. Specifically recognizes and binds phosphorylated proteins via its SH2 domain, promoting their ubiquitination. The ECS(SOCS7) complex acts as a key regulator of reelin signaling by mediating ubiquitination and degradation of phosphorylated DAB1 in the cortical plate of the developing cerebral cortex, thereby regulating neuron positioning during cortex development. Functions in insulin signaling and glucose homeostasis through IRS1 ubiquitination and subsequent proteasomal degradation. Also inhibits prolactin, growth hormone and leptin signaling by preventing STAT3 and STAT5 activation, sequestering them in the cytoplasm and reducing their binding to DNA.</text>
</comment>
<dbReference type="GO" id="GO:0005737">
    <property type="term" value="C:cytoplasm"/>
    <property type="evidence" value="ECO:0007669"/>
    <property type="project" value="UniProtKB-SubCell"/>
</dbReference>
<evidence type="ECO:0000256" key="1">
    <source>
        <dbReference type="ARBA" id="ARBA00004123"/>
    </source>
</evidence>
<dbReference type="InterPro" id="IPR035865">
    <property type="entry name" value="SOCS6_SH2"/>
</dbReference>
<keyword evidence="5" id="KW-1003">Cell membrane</keyword>
<evidence type="ECO:0000256" key="6">
    <source>
        <dbReference type="ARBA" id="ARBA00022490"/>
    </source>
</evidence>
<evidence type="ECO:0000256" key="13">
    <source>
        <dbReference type="ARBA" id="ARBA00059017"/>
    </source>
</evidence>
<proteinExistence type="predicted"/>
<dbReference type="PANTHER" id="PTHR10155:SF32">
    <property type="entry name" value="LP02169P"/>
    <property type="match status" value="1"/>
</dbReference>
<name>T1ISB4_STRMM</name>
<dbReference type="AlphaFoldDB" id="T1ISB4"/>
<evidence type="ECO:0000256" key="8">
    <source>
        <dbReference type="ARBA" id="ARBA00022700"/>
    </source>
</evidence>
<keyword evidence="11" id="KW-0472">Membrane</keyword>
<evidence type="ECO:0000256" key="11">
    <source>
        <dbReference type="ARBA" id="ARBA00023136"/>
    </source>
</evidence>
<evidence type="ECO:0000256" key="14">
    <source>
        <dbReference type="ARBA" id="ARBA00062788"/>
    </source>
</evidence>
<feature type="region of interest" description="Disordered" evidence="17">
    <location>
        <begin position="1"/>
        <end position="37"/>
    </location>
</feature>
<dbReference type="InterPro" id="IPR037345">
    <property type="entry name" value="SOCS6_SOCS"/>
</dbReference>
<evidence type="ECO:0000256" key="17">
    <source>
        <dbReference type="SAM" id="MobiDB-lite"/>
    </source>
</evidence>
<keyword evidence="9" id="KW-0833">Ubl conjugation pathway</keyword>
<evidence type="ECO:0000256" key="9">
    <source>
        <dbReference type="ARBA" id="ARBA00022786"/>
    </source>
</evidence>
<comment type="pathway">
    <text evidence="4">Protein modification; protein ubiquitination.</text>
</comment>
<dbReference type="PANTHER" id="PTHR10155">
    <property type="entry name" value="PHOSPHATIDYLINOSITOL 3-KINASE REGULATORY SUBUNIT"/>
    <property type="match status" value="1"/>
</dbReference>
<keyword evidence="21" id="KW-1185">Reference proteome</keyword>
<dbReference type="FunFam" id="3.30.505.10:FF:000029">
    <property type="entry name" value="Suppressor of cytokine signaling 7"/>
    <property type="match status" value="1"/>
</dbReference>
<dbReference type="Gene3D" id="3.30.505.10">
    <property type="entry name" value="SH2 domain"/>
    <property type="match status" value="1"/>
</dbReference>
<dbReference type="CDD" id="cd10387">
    <property type="entry name" value="SH2_SOCS6"/>
    <property type="match status" value="1"/>
</dbReference>
<dbReference type="GO" id="GO:0016567">
    <property type="term" value="P:protein ubiquitination"/>
    <property type="evidence" value="ECO:0007669"/>
    <property type="project" value="InterPro"/>
</dbReference>
<accession>T1ISB4</accession>
<dbReference type="GO" id="GO:0046935">
    <property type="term" value="F:1-phosphatidylinositol-3-kinase regulator activity"/>
    <property type="evidence" value="ECO:0007669"/>
    <property type="project" value="TreeGrafter"/>
</dbReference>
<evidence type="ECO:0000313" key="20">
    <source>
        <dbReference type="EnsemblMetazoa" id="SMAR003980-PA"/>
    </source>
</evidence>
<dbReference type="InterPro" id="IPR001496">
    <property type="entry name" value="SOCS_box"/>
</dbReference>
<dbReference type="SMART" id="SM00252">
    <property type="entry name" value="SH2"/>
    <property type="match status" value="1"/>
</dbReference>
<evidence type="ECO:0000256" key="16">
    <source>
        <dbReference type="PROSITE-ProRule" id="PRU00191"/>
    </source>
</evidence>
<dbReference type="SMART" id="SM00253">
    <property type="entry name" value="SOCS"/>
    <property type="match status" value="1"/>
</dbReference>
<dbReference type="Pfam" id="PF00017">
    <property type="entry name" value="SH2"/>
    <property type="match status" value="1"/>
</dbReference>
<dbReference type="eggNOG" id="KOG4566">
    <property type="taxonomic scope" value="Eukaryota"/>
</dbReference>
<dbReference type="InterPro" id="IPR036036">
    <property type="entry name" value="SOCS_box-like_dom_sf"/>
</dbReference>
<organism evidence="20 21">
    <name type="scientific">Strigamia maritima</name>
    <name type="common">European centipede</name>
    <name type="synonym">Geophilus maritimus</name>
    <dbReference type="NCBI Taxonomy" id="126957"/>
    <lineage>
        <taxon>Eukaryota</taxon>
        <taxon>Metazoa</taxon>
        <taxon>Ecdysozoa</taxon>
        <taxon>Arthropoda</taxon>
        <taxon>Myriapoda</taxon>
        <taxon>Chilopoda</taxon>
        <taxon>Pleurostigmophora</taxon>
        <taxon>Geophilomorpha</taxon>
        <taxon>Linotaeniidae</taxon>
        <taxon>Strigamia</taxon>
    </lineage>
</organism>
<dbReference type="Pfam" id="PF07525">
    <property type="entry name" value="SOCS_box"/>
    <property type="match status" value="1"/>
</dbReference>
<evidence type="ECO:0000259" key="19">
    <source>
        <dbReference type="PROSITE" id="PS50225"/>
    </source>
</evidence>
<dbReference type="GO" id="GO:0009968">
    <property type="term" value="P:negative regulation of signal transduction"/>
    <property type="evidence" value="ECO:0007669"/>
    <property type="project" value="UniProtKB-KW"/>
</dbReference>
<dbReference type="GO" id="GO:0005634">
    <property type="term" value="C:nucleus"/>
    <property type="evidence" value="ECO:0007669"/>
    <property type="project" value="UniProtKB-SubCell"/>
</dbReference>
<dbReference type="Gene3D" id="1.10.750.20">
    <property type="entry name" value="SOCS box"/>
    <property type="match status" value="1"/>
</dbReference>
<dbReference type="GO" id="GO:0035556">
    <property type="term" value="P:intracellular signal transduction"/>
    <property type="evidence" value="ECO:0007669"/>
    <property type="project" value="InterPro"/>
</dbReference>
<keyword evidence="7" id="KW-0341">Growth regulation</keyword>
<dbReference type="Proteomes" id="UP000014500">
    <property type="component" value="Unassembled WGS sequence"/>
</dbReference>
<comment type="subcellular location">
    <subcellularLocation>
        <location evidence="2">Cell membrane</location>
        <topology evidence="2">Peripheral membrane protein</topology>
        <orientation evidence="2">Cytoplasmic side</orientation>
    </subcellularLocation>
    <subcellularLocation>
        <location evidence="3">Cytoplasm</location>
    </subcellularLocation>
    <subcellularLocation>
        <location evidence="1">Nucleus</location>
    </subcellularLocation>
</comment>
<evidence type="ECO:0000256" key="5">
    <source>
        <dbReference type="ARBA" id="ARBA00022475"/>
    </source>
</evidence>
<evidence type="ECO:0000256" key="10">
    <source>
        <dbReference type="ARBA" id="ARBA00022999"/>
    </source>
</evidence>
<dbReference type="FunFam" id="1.10.750.20:FF:000002">
    <property type="entry name" value="Suppressor of cytokine signaling 2"/>
    <property type="match status" value="1"/>
</dbReference>
<dbReference type="EMBL" id="JH431429">
    <property type="status" value="NOT_ANNOTATED_CDS"/>
    <property type="molecule type" value="Genomic_DNA"/>
</dbReference>
<evidence type="ECO:0000313" key="21">
    <source>
        <dbReference type="Proteomes" id="UP000014500"/>
    </source>
</evidence>
<sequence>MMNFGTLKATFSRRSNRRCRSPSDSAPDIIRANGVADNKEESPLHLSHLDDDQKQRSVVLKSTKHKSKADKTGLWKTLRLKLGSSRQCWDANESPSESDDFSDPSFSPENRHLKQTCKVKTNIVCPVTPTVHVSKHDDDTNVSVVNGETESSHNAYYEQCLSPVPVNGETTSLRPIKWTLSEGNERSLSFSNNLSCNISYDFYASVPNNEIRSLTRELFKLSKYGWYWGPITRTEAEEKLSDQPDGAFLVRDSSDDRHLLSLSFRSYGKTLHTRIEHCNGLFSFYANPELEGHNSIVDLIDDSMNYSQSGVFCYSRARSPGSLSFPVRLTKPVSRFTQVRTLQYLCRFVIRQYTRFDHIQKLPLPSKIRGYIEEGHY</sequence>
<dbReference type="SMART" id="SM00969">
    <property type="entry name" value="SOCS_box"/>
    <property type="match status" value="1"/>
</dbReference>
<feature type="region of interest" description="Disordered" evidence="17">
    <location>
        <begin position="88"/>
        <end position="107"/>
    </location>
</feature>
<evidence type="ECO:0000259" key="18">
    <source>
        <dbReference type="PROSITE" id="PS50001"/>
    </source>
</evidence>
<comment type="subunit">
    <text evidence="14">Substrate-recognition component of the ECS(SOCS7) complex, composed of SOCS7, CUL5, ELOB, ELOC and RNF7/RBX2. Interacts, via the third proline-rich region, with the second SH3 domain of the adapter protein NCK1. Also interacts with GRB2, INSR, PLCG1, SORBS3/vinexin, and phosphorylated STAT3 and STAT5. Interacts with SEPT6. Interacts with phosphorylated IRS4 and PIK3R1.</text>
</comment>
<keyword evidence="8" id="KW-0734">Signal transduction inhibitor</keyword>
<protein>
    <recommendedName>
        <fullName evidence="15">Suppressor of cytokine signaling 7</fullName>
    </recommendedName>
</protein>
<dbReference type="PROSITE" id="PS50225">
    <property type="entry name" value="SOCS"/>
    <property type="match status" value="1"/>
</dbReference>
<keyword evidence="6" id="KW-0963">Cytoplasm</keyword>
<evidence type="ECO:0000256" key="3">
    <source>
        <dbReference type="ARBA" id="ARBA00004496"/>
    </source>
</evidence>
<feature type="domain" description="SH2" evidence="18">
    <location>
        <begin position="226"/>
        <end position="333"/>
    </location>
</feature>
<dbReference type="STRING" id="126957.T1ISB4"/>
<dbReference type="InterPro" id="IPR036860">
    <property type="entry name" value="SH2_dom_sf"/>
</dbReference>
<reference evidence="21" key="1">
    <citation type="submission" date="2011-05" db="EMBL/GenBank/DDBJ databases">
        <authorList>
            <person name="Richards S.R."/>
            <person name="Qu J."/>
            <person name="Jiang H."/>
            <person name="Jhangiani S.N."/>
            <person name="Agravi P."/>
            <person name="Goodspeed R."/>
            <person name="Gross S."/>
            <person name="Mandapat C."/>
            <person name="Jackson L."/>
            <person name="Mathew T."/>
            <person name="Pu L."/>
            <person name="Thornton R."/>
            <person name="Saada N."/>
            <person name="Wilczek-Boney K.B."/>
            <person name="Lee S."/>
            <person name="Kovar C."/>
            <person name="Wu Y."/>
            <person name="Scherer S.E."/>
            <person name="Worley K.C."/>
            <person name="Muzny D.M."/>
            <person name="Gibbs R."/>
        </authorList>
    </citation>
    <scope>NUCLEOTIDE SEQUENCE</scope>
    <source>
        <strain evidence="21">Brora</strain>
    </source>
</reference>
<evidence type="ECO:0000256" key="4">
    <source>
        <dbReference type="ARBA" id="ARBA00004906"/>
    </source>
</evidence>
<dbReference type="PhylomeDB" id="T1ISB4"/>
<dbReference type="CDD" id="cd03740">
    <property type="entry name" value="SOCS_SOCS6"/>
    <property type="match status" value="1"/>
</dbReference>
<dbReference type="InterPro" id="IPR000980">
    <property type="entry name" value="SH2"/>
</dbReference>
<evidence type="ECO:0000256" key="15">
    <source>
        <dbReference type="ARBA" id="ARBA00070642"/>
    </source>
</evidence>
<evidence type="ECO:0000256" key="12">
    <source>
        <dbReference type="ARBA" id="ARBA00023242"/>
    </source>
</evidence>
<dbReference type="GO" id="GO:0005942">
    <property type="term" value="C:phosphatidylinositol 3-kinase complex"/>
    <property type="evidence" value="ECO:0007669"/>
    <property type="project" value="TreeGrafter"/>
</dbReference>
<reference evidence="20" key="2">
    <citation type="submission" date="2015-02" db="UniProtKB">
        <authorList>
            <consortium name="EnsemblMetazoa"/>
        </authorList>
    </citation>
    <scope>IDENTIFICATION</scope>
</reference>
<dbReference type="GO" id="GO:0040008">
    <property type="term" value="P:regulation of growth"/>
    <property type="evidence" value="ECO:0007669"/>
    <property type="project" value="InterPro"/>
</dbReference>
<dbReference type="HOGENOM" id="CLU_734295_0_0_1"/>
<dbReference type="GO" id="GO:0005886">
    <property type="term" value="C:plasma membrane"/>
    <property type="evidence" value="ECO:0007669"/>
    <property type="project" value="UniProtKB-SubCell"/>
</dbReference>
<dbReference type="PROSITE" id="PS50001">
    <property type="entry name" value="SH2"/>
    <property type="match status" value="1"/>
</dbReference>
<feature type="domain" description="SOCS box" evidence="19">
    <location>
        <begin position="328"/>
        <end position="377"/>
    </location>
</feature>
<evidence type="ECO:0000256" key="7">
    <source>
        <dbReference type="ARBA" id="ARBA00022604"/>
    </source>
</evidence>